<dbReference type="RefSeq" id="WP_111740093.1">
    <property type="nucleotide sequence ID" value="NZ_LR698987.1"/>
</dbReference>
<organism evidence="1 2">
    <name type="scientific">Leminorella richardii</name>
    <dbReference type="NCBI Taxonomy" id="158841"/>
    <lineage>
        <taxon>Bacteria</taxon>
        <taxon>Pseudomonadati</taxon>
        <taxon>Pseudomonadota</taxon>
        <taxon>Gammaproteobacteria</taxon>
        <taxon>Enterobacterales</taxon>
        <taxon>Budviciaceae</taxon>
        <taxon>Leminorella</taxon>
    </lineage>
</organism>
<evidence type="ECO:0000313" key="1">
    <source>
        <dbReference type="EMBL" id="SQI40071.1"/>
    </source>
</evidence>
<sequence>MEKTFSDGIMNGLAALTPPVPEDMLLHSDDYRKGFICGFSHALEKRCNNVTIAHYRAGQLTFKYRLSQEQLSEFFIDAAENSPSPAFIDGYRNAKSFPVS</sequence>
<keyword evidence="2" id="KW-1185">Reference proteome</keyword>
<name>A0A2X4UMW5_9GAMM</name>
<dbReference type="Proteomes" id="UP000249005">
    <property type="component" value="Chromosome 1"/>
</dbReference>
<dbReference type="KEGG" id="lri:NCTC12151_01531"/>
<accession>A0A2X4UMW5</accession>
<reference evidence="1 2" key="1">
    <citation type="submission" date="2018-06" db="EMBL/GenBank/DDBJ databases">
        <authorList>
            <consortium name="Pathogen Informatics"/>
            <person name="Doyle S."/>
        </authorList>
    </citation>
    <scope>NUCLEOTIDE SEQUENCE [LARGE SCALE GENOMIC DNA]</scope>
    <source>
        <strain evidence="1 2">NCTC12151</strain>
    </source>
</reference>
<dbReference type="EMBL" id="LS483470">
    <property type="protein sequence ID" value="SQI40071.1"/>
    <property type="molecule type" value="Genomic_DNA"/>
</dbReference>
<proteinExistence type="predicted"/>
<dbReference type="Pfam" id="PF11115">
    <property type="entry name" value="DUF2623"/>
    <property type="match status" value="1"/>
</dbReference>
<protein>
    <submittedName>
        <fullName evidence="1">Protein of uncharacterized function (DUF2623)</fullName>
    </submittedName>
</protein>
<dbReference type="AlphaFoldDB" id="A0A2X4UMW5"/>
<gene>
    <name evidence="1" type="ORF">NCTC12151_01531</name>
</gene>
<dbReference type="OrthoDB" id="6412871at2"/>
<evidence type="ECO:0000313" key="2">
    <source>
        <dbReference type="Proteomes" id="UP000249005"/>
    </source>
</evidence>
<dbReference type="InterPro" id="IPR022574">
    <property type="entry name" value="DUF2623"/>
</dbReference>